<evidence type="ECO:0000313" key="2">
    <source>
        <dbReference type="EMBL" id="CAH9130119.1"/>
    </source>
</evidence>
<feature type="compositionally biased region" description="Basic and acidic residues" evidence="1">
    <location>
        <begin position="308"/>
        <end position="346"/>
    </location>
</feature>
<feature type="region of interest" description="Disordered" evidence="1">
    <location>
        <begin position="61"/>
        <end position="85"/>
    </location>
</feature>
<evidence type="ECO:0000256" key="1">
    <source>
        <dbReference type="SAM" id="MobiDB-lite"/>
    </source>
</evidence>
<gene>
    <name evidence="2" type="ORF">CEPIT_LOCUS30382</name>
</gene>
<dbReference type="EMBL" id="CAMAPF010000958">
    <property type="protein sequence ID" value="CAH9130119.1"/>
    <property type="molecule type" value="Genomic_DNA"/>
</dbReference>
<dbReference type="Proteomes" id="UP001152523">
    <property type="component" value="Unassembled WGS sequence"/>
</dbReference>
<organism evidence="2 3">
    <name type="scientific">Cuscuta epithymum</name>
    <dbReference type="NCBI Taxonomy" id="186058"/>
    <lineage>
        <taxon>Eukaryota</taxon>
        <taxon>Viridiplantae</taxon>
        <taxon>Streptophyta</taxon>
        <taxon>Embryophyta</taxon>
        <taxon>Tracheophyta</taxon>
        <taxon>Spermatophyta</taxon>
        <taxon>Magnoliopsida</taxon>
        <taxon>eudicotyledons</taxon>
        <taxon>Gunneridae</taxon>
        <taxon>Pentapetalae</taxon>
        <taxon>asterids</taxon>
        <taxon>lamiids</taxon>
        <taxon>Solanales</taxon>
        <taxon>Convolvulaceae</taxon>
        <taxon>Cuscuteae</taxon>
        <taxon>Cuscuta</taxon>
        <taxon>Cuscuta subgen. Cuscuta</taxon>
    </lineage>
</organism>
<feature type="region of interest" description="Disordered" evidence="1">
    <location>
        <begin position="283"/>
        <end position="349"/>
    </location>
</feature>
<dbReference type="AlphaFoldDB" id="A0AAV0F3W8"/>
<accession>A0AAV0F3W8</accession>
<protein>
    <submittedName>
        <fullName evidence="2">Uncharacterized protein</fullName>
    </submittedName>
</protein>
<comment type="caution">
    <text evidence="2">The sequence shown here is derived from an EMBL/GenBank/DDBJ whole genome shotgun (WGS) entry which is preliminary data.</text>
</comment>
<keyword evidence="3" id="KW-1185">Reference proteome</keyword>
<name>A0AAV0F3W8_9ASTE</name>
<sequence length="544" mass="61738">MMIYSCMIEGGYTMDGICGVKRTRENLDLSSSEPKTHKLQKVYALRDFPENPGLLVKEDEFSDSEQYSDGHEHSAAEEGLWGGNCDDASSRVPEGSYDNHEKEGLWDEFHDDDDDCFIAQVGSNDNHYEYSHVKENGSWVECDDDVDCSIAKVGSYEYSALIEKGLWEKCDDDELYCTGQEAEVGEDIDAPLCKSINNRRVRARRDYPKGVFPANPRIVKKEEELRDFEQYSDGHEDSAVGLWEESDDDEQYCTGQEEELGEDLEDSICSSFNNGKARARRDYPKGVFPRNPGRLVKEDEFSDSEPYSDGHEHSAVEEELWGKNYDDVSSRAPERSYDNHEKGHGDDFDDDDDCFIAEVGSYFPVIEKGSWLELDDDDDVECSIAEQGAYEYSALIEKGLWEECVDDDELYCTGQEEEVEEDLDAPICSSFNNGRVRARRDYPTGVFPENPGLDKEDEFRDSEQYCDGHEDSALGLVEESDDDEPYCTGQEEEEVGEDLEAPICSSFNNGKVLARRDYPKGVFPSNYNVAKEPKPKHYLGEQIS</sequence>
<evidence type="ECO:0000313" key="3">
    <source>
        <dbReference type="Proteomes" id="UP001152523"/>
    </source>
</evidence>
<proteinExistence type="predicted"/>
<reference evidence="2" key="1">
    <citation type="submission" date="2022-07" db="EMBL/GenBank/DDBJ databases">
        <authorList>
            <person name="Macas J."/>
            <person name="Novak P."/>
            <person name="Neumann P."/>
        </authorList>
    </citation>
    <scope>NUCLEOTIDE SEQUENCE</scope>
</reference>